<evidence type="ECO:0000256" key="3">
    <source>
        <dbReference type="ARBA" id="ARBA00023015"/>
    </source>
</evidence>
<protein>
    <submittedName>
        <fullName evidence="10">Response regulator with CheY-like receiver domain and winged-helix DNA-binding domain</fullName>
    </submittedName>
</protein>
<dbReference type="PANTHER" id="PTHR48111">
    <property type="entry name" value="REGULATOR OF RPOS"/>
    <property type="match status" value="1"/>
</dbReference>
<evidence type="ECO:0000256" key="6">
    <source>
        <dbReference type="PROSITE-ProRule" id="PRU00169"/>
    </source>
</evidence>
<dbReference type="InterPro" id="IPR011006">
    <property type="entry name" value="CheY-like_superfamily"/>
</dbReference>
<dbReference type="Proteomes" id="UP000032545">
    <property type="component" value="Unassembled WGS sequence"/>
</dbReference>
<dbReference type="InterPro" id="IPR016032">
    <property type="entry name" value="Sig_transdc_resp-reg_C-effctor"/>
</dbReference>
<keyword evidence="2" id="KW-0902">Two-component regulatory system</keyword>
<evidence type="ECO:0000256" key="2">
    <source>
        <dbReference type="ARBA" id="ARBA00023012"/>
    </source>
</evidence>
<comment type="caution">
    <text evidence="10">The sequence shown here is derived from an EMBL/GenBank/DDBJ whole genome shotgun (WGS) entry which is preliminary data.</text>
</comment>
<feature type="modified residue" description="4-aspartylphosphate" evidence="6">
    <location>
        <position position="106"/>
    </location>
</feature>
<dbReference type="EMBL" id="JYFN01000055">
    <property type="protein sequence ID" value="KJE20624.1"/>
    <property type="molecule type" value="Genomic_DNA"/>
</dbReference>
<dbReference type="SUPFAM" id="SSF52172">
    <property type="entry name" value="CheY-like"/>
    <property type="match status" value="2"/>
</dbReference>
<gene>
    <name evidence="10" type="ORF">FF36_05050</name>
</gene>
<dbReference type="Pfam" id="PF00486">
    <property type="entry name" value="Trans_reg_C"/>
    <property type="match status" value="1"/>
</dbReference>
<feature type="DNA-binding region" description="OmpR/PhoB-type" evidence="7">
    <location>
        <begin position="197"/>
        <end position="296"/>
    </location>
</feature>
<dbReference type="InterPro" id="IPR039420">
    <property type="entry name" value="WalR-like"/>
</dbReference>
<proteinExistence type="predicted"/>
<dbReference type="PROSITE" id="PS51755">
    <property type="entry name" value="OMPR_PHOB"/>
    <property type="match status" value="1"/>
</dbReference>
<feature type="domain" description="OmpR/PhoB-type" evidence="9">
    <location>
        <begin position="197"/>
        <end position="296"/>
    </location>
</feature>
<evidence type="ECO:0000259" key="9">
    <source>
        <dbReference type="PROSITE" id="PS51755"/>
    </source>
</evidence>
<evidence type="ECO:0000313" key="10">
    <source>
        <dbReference type="EMBL" id="KJE20624.1"/>
    </source>
</evidence>
<feature type="domain" description="Response regulatory" evidence="8">
    <location>
        <begin position="46"/>
        <end position="187"/>
    </location>
</feature>
<evidence type="ECO:0000256" key="5">
    <source>
        <dbReference type="ARBA" id="ARBA00023163"/>
    </source>
</evidence>
<dbReference type="GO" id="GO:0000156">
    <property type="term" value="F:phosphorelay response regulator activity"/>
    <property type="evidence" value="ECO:0007669"/>
    <property type="project" value="TreeGrafter"/>
</dbReference>
<dbReference type="PATRIC" id="fig|1502723.3.peg.5248"/>
<dbReference type="SMART" id="SM00862">
    <property type="entry name" value="Trans_reg_C"/>
    <property type="match status" value="1"/>
</dbReference>
<keyword evidence="4 7" id="KW-0238">DNA-binding</keyword>
<reference evidence="10 11" key="2">
    <citation type="journal article" date="2016" name="Genome Announc.">
        <title>Permanent Draft Genome Sequences for Two Variants of Frankia sp. Strain CpI1, the First Frankia Strain Isolated from Root Nodules of Comptonia peregrina.</title>
        <authorList>
            <person name="Oshone R."/>
            <person name="Hurst S.G.IV."/>
            <person name="Abebe-Akele F."/>
            <person name="Simpson S."/>
            <person name="Morris K."/>
            <person name="Thomas W.K."/>
            <person name="Tisa L.S."/>
        </authorList>
    </citation>
    <scope>NUCLEOTIDE SEQUENCE [LARGE SCALE GENOMIC DNA]</scope>
    <source>
        <strain evidence="11">CpI1-S</strain>
    </source>
</reference>
<dbReference type="SMART" id="SM00448">
    <property type="entry name" value="REC"/>
    <property type="match status" value="1"/>
</dbReference>
<keyword evidence="1 6" id="KW-0597">Phosphoprotein</keyword>
<dbReference type="InterPro" id="IPR001789">
    <property type="entry name" value="Sig_transdc_resp-reg_receiver"/>
</dbReference>
<dbReference type="Gene3D" id="1.10.10.10">
    <property type="entry name" value="Winged helix-like DNA-binding domain superfamily/Winged helix DNA-binding domain"/>
    <property type="match status" value="1"/>
</dbReference>
<sequence length="316" mass="33569">MACREPSRALSALVSRRGRGRWALVRTGLGGDNQAGSGKITKVRTTLLLVGDEAALRRDLVPALLGEGYGVDTAGTGEQALALLAARGAHLVLTCLPLATDVLWLDELVFGPAGDDRSAPDDPGRAAPMDGLEFCRRLRAAGDVPLVVVADRLDPTGVVAALEAGADDYVTAPPVTPEVLARLRALLRRVHPEQATASALSVGDLQIRPAEGTVSRRGEDQHLTRTEFRLLCELAVAGGRAVTRQQLLERIWGYDYFGGARMLDVHVRRLRRKVEVDPSAPTHILTVRGIGYRVCSASPPPLASAPPPASAASVTR</sequence>
<name>A0A0D8B9K6_9ACTN</name>
<dbReference type="SUPFAM" id="SSF46894">
    <property type="entry name" value="C-terminal effector domain of the bipartite response regulators"/>
    <property type="match status" value="1"/>
</dbReference>
<dbReference type="Gene3D" id="3.40.50.2300">
    <property type="match status" value="1"/>
</dbReference>
<dbReference type="PANTHER" id="PTHR48111:SF4">
    <property type="entry name" value="DNA-BINDING DUAL TRANSCRIPTIONAL REGULATOR OMPR"/>
    <property type="match status" value="1"/>
</dbReference>
<dbReference type="InterPro" id="IPR001867">
    <property type="entry name" value="OmpR/PhoB-type_DNA-bd"/>
</dbReference>
<organism evidence="10 11">
    <name type="scientific">Frankia torreyi</name>
    <dbReference type="NCBI Taxonomy" id="1856"/>
    <lineage>
        <taxon>Bacteria</taxon>
        <taxon>Bacillati</taxon>
        <taxon>Actinomycetota</taxon>
        <taxon>Actinomycetes</taxon>
        <taxon>Frankiales</taxon>
        <taxon>Frankiaceae</taxon>
        <taxon>Frankia</taxon>
    </lineage>
</organism>
<evidence type="ECO:0000259" key="8">
    <source>
        <dbReference type="PROSITE" id="PS50110"/>
    </source>
</evidence>
<reference evidence="11" key="1">
    <citation type="submission" date="2015-02" db="EMBL/GenBank/DDBJ databases">
        <title>Draft Genome of Frankia sp. CpI1-S.</title>
        <authorList>
            <person name="Oshone R.T."/>
            <person name="Ngom M."/>
            <person name="Ghodhbane-Gtari F."/>
            <person name="Gtari M."/>
            <person name="Morris K."/>
            <person name="Thomas K."/>
            <person name="Sen A."/>
            <person name="Tisa L.S."/>
        </authorList>
    </citation>
    <scope>NUCLEOTIDE SEQUENCE [LARGE SCALE GENOMIC DNA]</scope>
    <source>
        <strain evidence="11">CpI1-S</strain>
    </source>
</reference>
<evidence type="ECO:0000256" key="1">
    <source>
        <dbReference type="ARBA" id="ARBA00022553"/>
    </source>
</evidence>
<keyword evidence="5" id="KW-0804">Transcription</keyword>
<dbReference type="PROSITE" id="PS50110">
    <property type="entry name" value="RESPONSE_REGULATORY"/>
    <property type="match status" value="1"/>
</dbReference>
<dbReference type="GO" id="GO:0005829">
    <property type="term" value="C:cytosol"/>
    <property type="evidence" value="ECO:0007669"/>
    <property type="project" value="TreeGrafter"/>
</dbReference>
<dbReference type="GO" id="GO:0000976">
    <property type="term" value="F:transcription cis-regulatory region binding"/>
    <property type="evidence" value="ECO:0007669"/>
    <property type="project" value="TreeGrafter"/>
</dbReference>
<dbReference type="InterPro" id="IPR036388">
    <property type="entry name" value="WH-like_DNA-bd_sf"/>
</dbReference>
<evidence type="ECO:0000313" key="11">
    <source>
        <dbReference type="Proteomes" id="UP000032545"/>
    </source>
</evidence>
<dbReference type="CDD" id="cd00383">
    <property type="entry name" value="trans_reg_C"/>
    <property type="match status" value="1"/>
</dbReference>
<dbReference type="FunFam" id="1.10.10.10:FF:000018">
    <property type="entry name" value="DNA-binding response regulator ResD"/>
    <property type="match status" value="1"/>
</dbReference>
<evidence type="ECO:0000256" key="7">
    <source>
        <dbReference type="PROSITE-ProRule" id="PRU01091"/>
    </source>
</evidence>
<keyword evidence="11" id="KW-1185">Reference proteome</keyword>
<dbReference type="OrthoDB" id="3197131at2"/>
<dbReference type="AlphaFoldDB" id="A0A0D8B9K6"/>
<dbReference type="GO" id="GO:0006355">
    <property type="term" value="P:regulation of DNA-templated transcription"/>
    <property type="evidence" value="ECO:0007669"/>
    <property type="project" value="InterPro"/>
</dbReference>
<evidence type="ECO:0000256" key="4">
    <source>
        <dbReference type="ARBA" id="ARBA00023125"/>
    </source>
</evidence>
<accession>A0A0D8B9K6</accession>
<dbReference type="GO" id="GO:0032993">
    <property type="term" value="C:protein-DNA complex"/>
    <property type="evidence" value="ECO:0007669"/>
    <property type="project" value="TreeGrafter"/>
</dbReference>
<keyword evidence="3" id="KW-0805">Transcription regulation</keyword>